<proteinExistence type="predicted"/>
<sequence length="121" mass="13768">MKKGVIIIFLALTMIILFGSCGKSKDTNADDDSLVLNITIAKKAAEKFKQTDLDFSNDKDDYTLRDLGNDVQDIVAIAHDKSGNDIRFRVAYSFNDDSKKQYTYHFIERDSDVLYDDKTLD</sequence>
<accession>A0A7G9G721</accession>
<organism evidence="1 2">
    <name type="scientific">Qiania dongpingensis</name>
    <dbReference type="NCBI Taxonomy" id="2763669"/>
    <lineage>
        <taxon>Bacteria</taxon>
        <taxon>Bacillati</taxon>
        <taxon>Bacillota</taxon>
        <taxon>Clostridia</taxon>
        <taxon>Lachnospirales</taxon>
        <taxon>Lachnospiraceae</taxon>
        <taxon>Qiania</taxon>
    </lineage>
</organism>
<evidence type="ECO:0000313" key="2">
    <source>
        <dbReference type="Proteomes" id="UP000515823"/>
    </source>
</evidence>
<gene>
    <name evidence="1" type="ORF">H9Q78_05575</name>
</gene>
<dbReference type="AlphaFoldDB" id="A0A7G9G721"/>
<name>A0A7G9G721_9FIRM</name>
<protein>
    <submittedName>
        <fullName evidence="1">Uncharacterized protein</fullName>
    </submittedName>
</protein>
<dbReference type="RefSeq" id="WP_249304163.1">
    <property type="nucleotide sequence ID" value="NZ_CP060634.1"/>
</dbReference>
<dbReference type="Proteomes" id="UP000515823">
    <property type="component" value="Chromosome"/>
</dbReference>
<dbReference type="KEGG" id="qdo:H9Q78_05575"/>
<reference evidence="1 2" key="1">
    <citation type="submission" date="2020-08" db="EMBL/GenBank/DDBJ databases">
        <authorList>
            <person name="Liu C."/>
            <person name="Sun Q."/>
        </authorList>
    </citation>
    <scope>NUCLEOTIDE SEQUENCE [LARGE SCALE GENOMIC DNA]</scope>
    <source>
        <strain evidence="1 2">NSJ-38</strain>
    </source>
</reference>
<keyword evidence="2" id="KW-1185">Reference proteome</keyword>
<evidence type="ECO:0000313" key="1">
    <source>
        <dbReference type="EMBL" id="QNM06603.1"/>
    </source>
</evidence>
<dbReference type="EMBL" id="CP060634">
    <property type="protein sequence ID" value="QNM06603.1"/>
    <property type="molecule type" value="Genomic_DNA"/>
</dbReference>
<dbReference type="PROSITE" id="PS51257">
    <property type="entry name" value="PROKAR_LIPOPROTEIN"/>
    <property type="match status" value="1"/>
</dbReference>